<evidence type="ECO:0000256" key="1">
    <source>
        <dbReference type="ARBA" id="ARBA00008025"/>
    </source>
</evidence>
<sequence>MVKLYSLSVLHKKDMTVTWLKTTHDLSSFNFFQRGCVQEFMSFVGKTLVQRTQVATRQSVKEGEYMCHVFVNIDGLAGVLISDHEYPTRVAHTLLTKVLADFASSVPQNLWSTGSEDTITYNQLPVYLSKYQVPKEIDAMTRIQEELDETKIILTLDIGKANPKIYLRHMSLNIVATHNTCEAVLRRGENLDNLVSKSEELSLQAKGFYKTARKTNSCCSYM</sequence>
<comment type="caution">
    <text evidence="11">The sequence shown here is derived from an EMBL/GenBank/DDBJ whole genome shotgun (WGS) entry which is preliminary data.</text>
</comment>
<accession>A0ABR1B596</accession>
<name>A0ABR1B596_POLSC</name>
<evidence type="ECO:0000259" key="9">
    <source>
        <dbReference type="PROSITE" id="PS50859"/>
    </source>
</evidence>
<dbReference type="Proteomes" id="UP001359485">
    <property type="component" value="Unassembled WGS sequence"/>
</dbReference>
<evidence type="ECO:0000256" key="7">
    <source>
        <dbReference type="ARBA" id="ARBA00046278"/>
    </source>
</evidence>
<keyword evidence="8" id="KW-0175">Coiled coil</keyword>
<keyword evidence="5" id="KW-0449">Lipoprotein</keyword>
<gene>
    <name evidence="11" type="ORF">RUM44_000210</name>
</gene>
<evidence type="ECO:0000256" key="5">
    <source>
        <dbReference type="ARBA" id="ARBA00023288"/>
    </source>
</evidence>
<dbReference type="PANTHER" id="PTHR45806">
    <property type="entry name" value="SYNAPTOBREVIN HOMOLOG YKT6"/>
    <property type="match status" value="1"/>
</dbReference>
<evidence type="ECO:0008006" key="13">
    <source>
        <dbReference type="Google" id="ProtNLM"/>
    </source>
</evidence>
<dbReference type="PROSITE" id="PS50859">
    <property type="entry name" value="LONGIN"/>
    <property type="match status" value="1"/>
</dbReference>
<organism evidence="11 12">
    <name type="scientific">Polyplax serrata</name>
    <name type="common">Common mouse louse</name>
    <dbReference type="NCBI Taxonomy" id="468196"/>
    <lineage>
        <taxon>Eukaryota</taxon>
        <taxon>Metazoa</taxon>
        <taxon>Ecdysozoa</taxon>
        <taxon>Arthropoda</taxon>
        <taxon>Hexapoda</taxon>
        <taxon>Insecta</taxon>
        <taxon>Pterygota</taxon>
        <taxon>Neoptera</taxon>
        <taxon>Paraneoptera</taxon>
        <taxon>Psocodea</taxon>
        <taxon>Troctomorpha</taxon>
        <taxon>Phthiraptera</taxon>
        <taxon>Anoplura</taxon>
        <taxon>Polyplacidae</taxon>
        <taxon>Polyplax</taxon>
    </lineage>
</organism>
<keyword evidence="6" id="KW-0636">Prenylation</keyword>
<dbReference type="EMBL" id="JAWJWF010000003">
    <property type="protein sequence ID" value="KAK6634962.1"/>
    <property type="molecule type" value="Genomic_DNA"/>
</dbReference>
<dbReference type="Gene3D" id="1.20.5.110">
    <property type="match status" value="1"/>
</dbReference>
<comment type="similarity">
    <text evidence="1">Belongs to the synaptobrevin family.</text>
</comment>
<keyword evidence="12" id="KW-1185">Reference proteome</keyword>
<dbReference type="InterPro" id="IPR010908">
    <property type="entry name" value="Longin_dom"/>
</dbReference>
<evidence type="ECO:0000313" key="12">
    <source>
        <dbReference type="Proteomes" id="UP001359485"/>
    </source>
</evidence>
<protein>
    <recommendedName>
        <fullName evidence="13">Synaptobrevin homolog YKT6</fullName>
    </recommendedName>
</protein>
<evidence type="ECO:0000259" key="10">
    <source>
        <dbReference type="PROSITE" id="PS50892"/>
    </source>
</evidence>
<evidence type="ECO:0000256" key="8">
    <source>
        <dbReference type="PROSITE-ProRule" id="PRU00290"/>
    </source>
</evidence>
<evidence type="ECO:0000256" key="3">
    <source>
        <dbReference type="ARBA" id="ARBA00023136"/>
    </source>
</evidence>
<dbReference type="PANTHER" id="PTHR45806:SF1">
    <property type="entry name" value="SYNAPTOBREVIN HOMOLOG YKT6"/>
    <property type="match status" value="1"/>
</dbReference>
<evidence type="ECO:0000256" key="4">
    <source>
        <dbReference type="ARBA" id="ARBA00023139"/>
    </source>
</evidence>
<comment type="subcellular location">
    <subcellularLocation>
        <location evidence="7">Endomembrane system</location>
        <topology evidence="7">Lipid-anchor</topology>
        <orientation evidence="7">Cytoplasmic side</orientation>
    </subcellularLocation>
</comment>
<dbReference type="Gene3D" id="3.30.450.50">
    <property type="entry name" value="Longin domain"/>
    <property type="match status" value="1"/>
</dbReference>
<dbReference type="SMART" id="SM01270">
    <property type="entry name" value="Longin"/>
    <property type="match status" value="1"/>
</dbReference>
<dbReference type="PROSITE" id="PS50892">
    <property type="entry name" value="V_SNARE"/>
    <property type="match status" value="1"/>
</dbReference>
<dbReference type="SUPFAM" id="SSF64356">
    <property type="entry name" value="SNARE-like"/>
    <property type="match status" value="1"/>
</dbReference>
<evidence type="ECO:0000313" key="11">
    <source>
        <dbReference type="EMBL" id="KAK6634962.1"/>
    </source>
</evidence>
<keyword evidence="4" id="KW-0564">Palmitate</keyword>
<keyword evidence="3" id="KW-0472">Membrane</keyword>
<feature type="domain" description="Longin" evidence="9">
    <location>
        <begin position="9"/>
        <end position="128"/>
    </location>
</feature>
<dbReference type="Pfam" id="PF13774">
    <property type="entry name" value="Longin"/>
    <property type="match status" value="1"/>
</dbReference>
<keyword evidence="2" id="KW-0488">Methylation</keyword>
<evidence type="ECO:0000256" key="2">
    <source>
        <dbReference type="ARBA" id="ARBA00022481"/>
    </source>
</evidence>
<dbReference type="CDD" id="cd14824">
    <property type="entry name" value="Longin"/>
    <property type="match status" value="1"/>
</dbReference>
<dbReference type="InterPro" id="IPR011012">
    <property type="entry name" value="Longin-like_dom_sf"/>
</dbReference>
<evidence type="ECO:0000256" key="6">
    <source>
        <dbReference type="ARBA" id="ARBA00023289"/>
    </source>
</evidence>
<dbReference type="InterPro" id="IPR042855">
    <property type="entry name" value="V_SNARE_CC"/>
</dbReference>
<feature type="domain" description="V-SNARE coiled-coil homology" evidence="10">
    <location>
        <begin position="162"/>
        <end position="222"/>
    </location>
</feature>
<dbReference type="SUPFAM" id="SSF58038">
    <property type="entry name" value="SNARE fusion complex"/>
    <property type="match status" value="1"/>
</dbReference>
<proteinExistence type="inferred from homology"/>
<dbReference type="Pfam" id="PF00957">
    <property type="entry name" value="Synaptobrevin"/>
    <property type="match status" value="1"/>
</dbReference>
<reference evidence="11 12" key="1">
    <citation type="submission" date="2023-09" db="EMBL/GenBank/DDBJ databases">
        <title>Genomes of two closely related lineages of the louse Polyplax serrata with different host specificities.</title>
        <authorList>
            <person name="Martinu J."/>
            <person name="Tarabai H."/>
            <person name="Stefka J."/>
            <person name="Hypsa V."/>
        </authorList>
    </citation>
    <scope>NUCLEOTIDE SEQUENCE [LARGE SCALE GENOMIC DNA]</scope>
    <source>
        <strain evidence="11">98ZLc_SE</strain>
    </source>
</reference>